<dbReference type="RefSeq" id="WP_010750583.1">
    <property type="nucleotide sequence ID" value="NZ_BJWF01000019.1"/>
</dbReference>
<dbReference type="InterPro" id="IPR017953">
    <property type="entry name" value="Carbohydrate_kinase_pred_CS"/>
</dbReference>
<feature type="binding site" evidence="6">
    <location>
        <position position="214"/>
    </location>
    <ligand>
        <name>AMP</name>
        <dbReference type="ChEBI" id="CHEBI:456215"/>
    </ligand>
</feature>
<evidence type="ECO:0000256" key="6">
    <source>
        <dbReference type="HAMAP-Rule" id="MF_01965"/>
    </source>
</evidence>
<keyword evidence="2 6" id="KW-0067">ATP-binding</keyword>
<comment type="catalytic activity">
    <reaction evidence="6">
        <text>(6S)-NADPHX + ADP = AMP + phosphate + NADPH + H(+)</text>
        <dbReference type="Rhea" id="RHEA:32235"/>
        <dbReference type="ChEBI" id="CHEBI:15378"/>
        <dbReference type="ChEBI" id="CHEBI:43474"/>
        <dbReference type="ChEBI" id="CHEBI:57783"/>
        <dbReference type="ChEBI" id="CHEBI:64076"/>
        <dbReference type="ChEBI" id="CHEBI:456215"/>
        <dbReference type="ChEBI" id="CHEBI:456216"/>
        <dbReference type="EC" id="4.2.1.136"/>
    </reaction>
</comment>
<dbReference type="InterPro" id="IPR029056">
    <property type="entry name" value="Ribokinase-like"/>
</dbReference>
<accession>A0A511J2S3</accession>
<keyword evidence="5 6" id="KW-0456">Lyase</keyword>
<gene>
    <name evidence="6 8" type="primary">nnrD</name>
    <name evidence="8" type="ORF">EVI01_16540</name>
</gene>
<dbReference type="GO" id="GO:0046496">
    <property type="term" value="P:nicotinamide nucleotide metabolic process"/>
    <property type="evidence" value="ECO:0007669"/>
    <property type="project" value="UniProtKB-UniRule"/>
</dbReference>
<comment type="subunit">
    <text evidence="6">Homotetramer.</text>
</comment>
<dbReference type="GO" id="GO:0005524">
    <property type="term" value="F:ATP binding"/>
    <property type="evidence" value="ECO:0007669"/>
    <property type="project" value="UniProtKB-KW"/>
</dbReference>
<dbReference type="EMBL" id="BJWF01000019">
    <property type="protein sequence ID" value="GEL92317.1"/>
    <property type="molecule type" value="Genomic_DNA"/>
</dbReference>
<dbReference type="PANTHER" id="PTHR12592:SF0">
    <property type="entry name" value="ATP-DEPENDENT (S)-NAD(P)H-HYDRATE DEHYDRATASE"/>
    <property type="match status" value="1"/>
</dbReference>
<evidence type="ECO:0000313" key="9">
    <source>
        <dbReference type="Proteomes" id="UP000321830"/>
    </source>
</evidence>
<evidence type="ECO:0000256" key="2">
    <source>
        <dbReference type="ARBA" id="ARBA00022840"/>
    </source>
</evidence>
<dbReference type="AlphaFoldDB" id="A0A511J2S3"/>
<keyword evidence="3 6" id="KW-0521">NADP</keyword>
<evidence type="ECO:0000256" key="5">
    <source>
        <dbReference type="ARBA" id="ARBA00023239"/>
    </source>
</evidence>
<feature type="binding site" evidence="6">
    <location>
        <position position="100"/>
    </location>
    <ligand>
        <name>(6S)-NADPHX</name>
        <dbReference type="ChEBI" id="CHEBI:64076"/>
    </ligand>
</feature>
<evidence type="ECO:0000259" key="7">
    <source>
        <dbReference type="PROSITE" id="PS51383"/>
    </source>
</evidence>
<feature type="binding site" evidence="6">
    <location>
        <position position="152"/>
    </location>
    <ligand>
        <name>(6S)-NADPHX</name>
        <dbReference type="ChEBI" id="CHEBI:64076"/>
    </ligand>
</feature>
<comment type="similarity">
    <text evidence="6">Belongs to the NnrD/CARKD family.</text>
</comment>
<dbReference type="Gene3D" id="3.40.1190.20">
    <property type="match status" value="1"/>
</dbReference>
<evidence type="ECO:0000256" key="1">
    <source>
        <dbReference type="ARBA" id="ARBA00022741"/>
    </source>
</evidence>
<organism evidence="8 9">
    <name type="scientific">Enterococcus villorum</name>
    <dbReference type="NCBI Taxonomy" id="112904"/>
    <lineage>
        <taxon>Bacteria</taxon>
        <taxon>Bacillati</taxon>
        <taxon>Bacillota</taxon>
        <taxon>Bacilli</taxon>
        <taxon>Lactobacillales</taxon>
        <taxon>Enterococcaceae</taxon>
        <taxon>Enterococcus</taxon>
    </lineage>
</organism>
<dbReference type="NCBIfam" id="TIGR00196">
    <property type="entry name" value="yjeF_cterm"/>
    <property type="match status" value="1"/>
</dbReference>
<feature type="binding site" evidence="6">
    <location>
        <begin position="186"/>
        <end position="190"/>
    </location>
    <ligand>
        <name>AMP</name>
        <dbReference type="ChEBI" id="CHEBI:456215"/>
    </ligand>
</feature>
<protein>
    <recommendedName>
        <fullName evidence="6">ADP-dependent (S)-NAD(P)H-hydrate dehydratase</fullName>
        <ecNumber evidence="6">4.2.1.136</ecNumber>
    </recommendedName>
    <alternativeName>
        <fullName evidence="6">ADP-dependent NAD(P)HX dehydratase</fullName>
    </alternativeName>
</protein>
<feature type="binding site" evidence="6">
    <location>
        <position position="215"/>
    </location>
    <ligand>
        <name>(6S)-NADPHX</name>
        <dbReference type="ChEBI" id="CHEBI:64076"/>
    </ligand>
</feature>
<dbReference type="GO" id="GO:0110051">
    <property type="term" value="P:metabolite repair"/>
    <property type="evidence" value="ECO:0007669"/>
    <property type="project" value="TreeGrafter"/>
</dbReference>
<dbReference type="EC" id="4.2.1.136" evidence="6"/>
<sequence>MRLDKCLLQKVITPRPPQSHKGTFGRTVLIGGNDQYGGAIIMSALATVNSGAGLTTVITDPHNHAPLHAHLPEAMCVNWQDKEQMLATMEKADVLLIGPGLGTSSKSLDHLSFVLEKQKSHQWLVMDGSALTLFSENQLTLPFPKQTIMTPHQMEWQRISCLTIEEQTLENNQKKQREIGATVVLKSHQTTIYGQNDHYQNTAGSAAMATGGTGDTLAGMITGFLAQFPKNDETVAAAVYLHSFIGDQLAQKQYVVLPTQISQEIPQWMHYFSQTNQSSRSF</sequence>
<dbReference type="PROSITE" id="PS51383">
    <property type="entry name" value="YJEF_C_3"/>
    <property type="match status" value="1"/>
</dbReference>
<evidence type="ECO:0000313" key="8">
    <source>
        <dbReference type="EMBL" id="GEL92317.1"/>
    </source>
</evidence>
<dbReference type="Proteomes" id="UP000321830">
    <property type="component" value="Unassembled WGS sequence"/>
</dbReference>
<name>A0A511J2S3_9ENTE</name>
<dbReference type="PROSITE" id="PS01050">
    <property type="entry name" value="YJEF_C_2"/>
    <property type="match status" value="1"/>
</dbReference>
<dbReference type="InterPro" id="IPR000631">
    <property type="entry name" value="CARKD"/>
</dbReference>
<dbReference type="HAMAP" id="MF_01965">
    <property type="entry name" value="NADHX_dehydratase"/>
    <property type="match status" value="1"/>
</dbReference>
<comment type="catalytic activity">
    <reaction evidence="6">
        <text>(6S)-NADHX + ADP = AMP + phosphate + NADH + H(+)</text>
        <dbReference type="Rhea" id="RHEA:32223"/>
        <dbReference type="ChEBI" id="CHEBI:15378"/>
        <dbReference type="ChEBI" id="CHEBI:43474"/>
        <dbReference type="ChEBI" id="CHEBI:57945"/>
        <dbReference type="ChEBI" id="CHEBI:64074"/>
        <dbReference type="ChEBI" id="CHEBI:456215"/>
        <dbReference type="ChEBI" id="CHEBI:456216"/>
        <dbReference type="EC" id="4.2.1.136"/>
    </reaction>
</comment>
<dbReference type="SUPFAM" id="SSF53613">
    <property type="entry name" value="Ribokinase-like"/>
    <property type="match status" value="1"/>
</dbReference>
<feature type="binding site" evidence="6">
    <location>
        <position position="39"/>
    </location>
    <ligand>
        <name>(6S)-NADPHX</name>
        <dbReference type="ChEBI" id="CHEBI:64076"/>
    </ligand>
</feature>
<keyword evidence="4 6" id="KW-0520">NAD</keyword>
<comment type="cofactor">
    <cofactor evidence="6">
        <name>Mg(2+)</name>
        <dbReference type="ChEBI" id="CHEBI:18420"/>
    </cofactor>
</comment>
<evidence type="ECO:0000256" key="3">
    <source>
        <dbReference type="ARBA" id="ARBA00022857"/>
    </source>
</evidence>
<dbReference type="CDD" id="cd01171">
    <property type="entry name" value="YXKO-related"/>
    <property type="match status" value="1"/>
</dbReference>
<dbReference type="Pfam" id="PF01256">
    <property type="entry name" value="Carb_kinase"/>
    <property type="match status" value="1"/>
</dbReference>
<reference evidence="8 9" key="1">
    <citation type="submission" date="2019-07" db="EMBL/GenBank/DDBJ databases">
        <title>Whole genome shotgun sequence of Enterococcus villorum NBRC 100699.</title>
        <authorList>
            <person name="Hosoyama A."/>
            <person name="Uohara A."/>
            <person name="Ohji S."/>
            <person name="Ichikawa N."/>
        </authorList>
    </citation>
    <scope>NUCLEOTIDE SEQUENCE [LARGE SCALE GENOMIC DNA]</scope>
    <source>
        <strain evidence="8 9">NBRC 100699</strain>
    </source>
</reference>
<dbReference type="GO" id="GO:0052856">
    <property type="term" value="F:NAD(P)HX epimerase activity"/>
    <property type="evidence" value="ECO:0007669"/>
    <property type="project" value="TreeGrafter"/>
</dbReference>
<proteinExistence type="inferred from homology"/>
<feature type="domain" description="YjeF C-terminal" evidence="7">
    <location>
        <begin position="4"/>
        <end position="272"/>
    </location>
</feature>
<comment type="function">
    <text evidence="6">Catalyzes the dehydration of the S-form of NAD(P)HX at the expense of ADP, which is converted to AMP. Together with NAD(P)HX epimerase, which catalyzes the epimerization of the S- and R-forms, the enzyme allows the repair of both epimers of NAD(P)HX, a damaged form of NAD(P)H that is a result of enzymatic or heat-dependent hydration.</text>
</comment>
<dbReference type="GO" id="GO:0052855">
    <property type="term" value="F:ADP-dependent NAD(P)H-hydrate dehydratase activity"/>
    <property type="evidence" value="ECO:0007669"/>
    <property type="project" value="UniProtKB-UniRule"/>
</dbReference>
<dbReference type="PANTHER" id="PTHR12592">
    <property type="entry name" value="ATP-DEPENDENT (S)-NAD(P)H-HYDRATE DEHYDRATASE FAMILY MEMBER"/>
    <property type="match status" value="1"/>
</dbReference>
<keyword evidence="1 6" id="KW-0547">Nucleotide-binding</keyword>
<evidence type="ECO:0000256" key="4">
    <source>
        <dbReference type="ARBA" id="ARBA00023027"/>
    </source>
</evidence>
<comment type="caution">
    <text evidence="8">The sequence shown here is derived from an EMBL/GenBank/DDBJ whole genome shotgun (WGS) entry which is preliminary data.</text>
</comment>